<keyword evidence="2" id="KW-1185">Reference proteome</keyword>
<dbReference type="Proteomes" id="UP000186373">
    <property type="component" value="Unassembled WGS sequence"/>
</dbReference>
<gene>
    <name evidence="1" type="ORF">SAMN05421639_101260</name>
</gene>
<reference evidence="2" key="1">
    <citation type="submission" date="2017-01" db="EMBL/GenBank/DDBJ databases">
        <authorList>
            <person name="Varghese N."/>
            <person name="Submissions S."/>
        </authorList>
    </citation>
    <scope>NUCLEOTIDE SEQUENCE [LARGE SCALE GENOMIC DNA]</scope>
    <source>
        <strain evidence="2">DSM 17126</strain>
    </source>
</reference>
<sequence>MGVTIFRLSSTNKETPIKKIMKKILFASALILSVLSCTENKPENTPAVDNAVDNAESSVSGTLKSYRDENMIDKIYSELIKNDKNLKLLDDKLVQLYEENRKVLALYAEILHKSESFYLDAKSLAGTIKDSLLKQQVEKEITISSDQYDLTISKVKELMAKVNQNIDDINNQYTAFKIRKTLPEIGKYQNAHPLKTDSLESLIKKQNELLNELKNLK</sequence>
<evidence type="ECO:0008006" key="3">
    <source>
        <dbReference type="Google" id="ProtNLM"/>
    </source>
</evidence>
<evidence type="ECO:0000313" key="2">
    <source>
        <dbReference type="Proteomes" id="UP000186373"/>
    </source>
</evidence>
<accession>A0A1N7HVA7</accession>
<evidence type="ECO:0000313" key="1">
    <source>
        <dbReference type="EMBL" id="SIS28755.1"/>
    </source>
</evidence>
<dbReference type="AlphaFoldDB" id="A0A1N7HVA7"/>
<name>A0A1N7HVA7_9FLAO</name>
<protein>
    <recommendedName>
        <fullName evidence="3">Cell-wall binding lipoprotein</fullName>
    </recommendedName>
</protein>
<proteinExistence type="predicted"/>
<organism evidence="1 2">
    <name type="scientific">Chryseobacterium shigense</name>
    <dbReference type="NCBI Taxonomy" id="297244"/>
    <lineage>
        <taxon>Bacteria</taxon>
        <taxon>Pseudomonadati</taxon>
        <taxon>Bacteroidota</taxon>
        <taxon>Flavobacteriia</taxon>
        <taxon>Flavobacteriales</taxon>
        <taxon>Weeksellaceae</taxon>
        <taxon>Chryseobacterium group</taxon>
        <taxon>Chryseobacterium</taxon>
    </lineage>
</organism>
<dbReference type="EMBL" id="FTNY01000001">
    <property type="protein sequence ID" value="SIS28755.1"/>
    <property type="molecule type" value="Genomic_DNA"/>
</dbReference>